<dbReference type="STRING" id="1603555.SU86_001540"/>
<dbReference type="InterPro" id="IPR029056">
    <property type="entry name" value="Ribokinase-like"/>
</dbReference>
<dbReference type="Pfam" id="PF00294">
    <property type="entry name" value="PfkB"/>
    <property type="match status" value="1"/>
</dbReference>
<dbReference type="AlphaFoldDB" id="A0A3G1B0C0"/>
<proteinExistence type="predicted"/>
<keyword evidence="3" id="KW-1185">Reference proteome</keyword>
<gene>
    <name evidence="2" type="ORF">SU86_001540</name>
</gene>
<feature type="domain" description="Carbohydrate kinase PfkB" evidence="1">
    <location>
        <begin position="17"/>
        <end position="263"/>
    </location>
</feature>
<evidence type="ECO:0000259" key="1">
    <source>
        <dbReference type="Pfam" id="PF00294"/>
    </source>
</evidence>
<protein>
    <submittedName>
        <fullName evidence="2">Ribokinase</fullName>
    </submittedName>
</protein>
<dbReference type="EMBL" id="CP011097">
    <property type="protein sequence ID" value="AJZ75285.1"/>
    <property type="molecule type" value="Genomic_DNA"/>
</dbReference>
<name>A0A3G1B0C0_9ARCH</name>
<dbReference type="Gene3D" id="3.40.1190.20">
    <property type="match status" value="1"/>
</dbReference>
<dbReference type="GeneID" id="24875063"/>
<dbReference type="SUPFAM" id="SSF53613">
    <property type="entry name" value="Ribokinase-like"/>
    <property type="match status" value="1"/>
</dbReference>
<dbReference type="OrthoDB" id="26949at2157"/>
<dbReference type="GO" id="GO:0016301">
    <property type="term" value="F:kinase activity"/>
    <property type="evidence" value="ECO:0007669"/>
    <property type="project" value="UniProtKB-KW"/>
</dbReference>
<evidence type="ECO:0000313" key="3">
    <source>
        <dbReference type="Proteomes" id="UP000266745"/>
    </source>
</evidence>
<accession>A0A3G1B0C0</accession>
<dbReference type="Proteomes" id="UP000266745">
    <property type="component" value="Chromosome"/>
</dbReference>
<keyword evidence="2" id="KW-0418">Kinase</keyword>
<evidence type="ECO:0000313" key="2">
    <source>
        <dbReference type="EMBL" id="AJZ75285.1"/>
    </source>
</evidence>
<keyword evidence="2" id="KW-0808">Transferase</keyword>
<dbReference type="KEGG" id="tah:SU86_001540"/>
<organism evidence="2 3">
    <name type="scientific">Candidatus Nitrosotenuis cloacae</name>
    <dbReference type="NCBI Taxonomy" id="1603555"/>
    <lineage>
        <taxon>Archaea</taxon>
        <taxon>Nitrososphaerota</taxon>
        <taxon>Candidatus Nitrosotenuis</taxon>
    </lineage>
</organism>
<dbReference type="RefSeq" id="WP_048187762.1">
    <property type="nucleotide sequence ID" value="NZ_CP011097.1"/>
</dbReference>
<reference evidence="2 3" key="1">
    <citation type="journal article" date="2016" name="Sci. Rep.">
        <title>A novel ammonia-oxidizing archaeon from wastewater treatment plant: Its enrichment, physiological and genomic characteristics.</title>
        <authorList>
            <person name="Li Y."/>
            <person name="Ding K."/>
            <person name="Wen X."/>
            <person name="Zhang B."/>
            <person name="Shen B."/>
            <person name="Yang Y."/>
        </authorList>
    </citation>
    <scope>NUCLEOTIDE SEQUENCE [LARGE SCALE GENOMIC DNA]</scope>
    <source>
        <strain evidence="2 3">SAT1</strain>
    </source>
</reference>
<dbReference type="InterPro" id="IPR011611">
    <property type="entry name" value="PfkB_dom"/>
</dbReference>
<sequence>MKLAVFSHCTIDEIKINDDLYERPGGPACYCGLAAREMGFDVELVTKFGTDYTFSDQLSQNKIKFQNTPSQKPTTRFRLEINDTDRTLWIKNTCDKIEYTKTNADGILISPVFDEVSLDVLEKIKSDANLVALDPQGFLRRAGPDGMVSFERTNLDLSNIDVLKSDPGEVNNLTGLEGLEGAKLLHKKIDHILYTNKRDVSLFYKNKQYSITLPNMDIFDTSGVGDIFTATYCCTMLKEKDALWALSFAGGAAQAALESKEVGLDKIPPKGATQTNASYFYNIIKFKDV</sequence>